<sequence length="85" mass="9537">MSEIDQHGPFSPSRQSSAPLASIVPDYVPKSWALSCIWPARVHLRACTRAFVVTRQRPPRSIVVEHPGDDSPANPYAKLERSERE</sequence>
<feature type="region of interest" description="Disordered" evidence="1">
    <location>
        <begin position="61"/>
        <end position="85"/>
    </location>
</feature>
<evidence type="ECO:0000313" key="3">
    <source>
        <dbReference type="Proteomes" id="UP000000447"/>
    </source>
</evidence>
<evidence type="ECO:0000313" key="2">
    <source>
        <dbReference type="EMBL" id="ACM04790.1"/>
    </source>
</evidence>
<dbReference type="KEGG" id="tro:trd_1447"/>
<reference evidence="2 3" key="1">
    <citation type="journal article" date="2009" name="PLoS ONE">
        <title>Complete genome sequence of the aerobic CO-oxidizing thermophile Thermomicrobium roseum.</title>
        <authorList>
            <person name="Wu D."/>
            <person name="Raymond J."/>
            <person name="Wu M."/>
            <person name="Chatterji S."/>
            <person name="Ren Q."/>
            <person name="Graham J.E."/>
            <person name="Bryant D.A."/>
            <person name="Robb F."/>
            <person name="Colman A."/>
            <person name="Tallon L.J."/>
            <person name="Badger J.H."/>
            <person name="Madupu R."/>
            <person name="Ward N.L."/>
            <person name="Eisen J.A."/>
        </authorList>
    </citation>
    <scope>NUCLEOTIDE SEQUENCE [LARGE SCALE GENOMIC DNA]</scope>
    <source>
        <strain evidence="3">ATCC 27502 / DSM 5159 / P-2</strain>
    </source>
</reference>
<keyword evidence="3" id="KW-1185">Reference proteome</keyword>
<proteinExistence type="predicted"/>
<evidence type="ECO:0000256" key="1">
    <source>
        <dbReference type="SAM" id="MobiDB-lite"/>
    </source>
</evidence>
<gene>
    <name evidence="2" type="ordered locus">trd_1447</name>
</gene>
<dbReference type="EMBL" id="CP001275">
    <property type="protein sequence ID" value="ACM04790.1"/>
    <property type="molecule type" value="Genomic_DNA"/>
</dbReference>
<protein>
    <submittedName>
        <fullName evidence="2">Uncharacterized protein</fullName>
    </submittedName>
</protein>
<dbReference type="STRING" id="309801.trd_1447"/>
<accession>B9L2P3</accession>
<dbReference type="Proteomes" id="UP000000447">
    <property type="component" value="Chromosome"/>
</dbReference>
<organism evidence="2 3">
    <name type="scientific">Thermomicrobium roseum (strain ATCC 27502 / DSM 5159 / P-2)</name>
    <dbReference type="NCBI Taxonomy" id="309801"/>
    <lineage>
        <taxon>Bacteria</taxon>
        <taxon>Pseudomonadati</taxon>
        <taxon>Thermomicrobiota</taxon>
        <taxon>Thermomicrobia</taxon>
        <taxon>Thermomicrobiales</taxon>
        <taxon>Thermomicrobiaceae</taxon>
        <taxon>Thermomicrobium</taxon>
    </lineage>
</organism>
<dbReference type="HOGENOM" id="CLU_2511620_0_0_0"/>
<dbReference type="AlphaFoldDB" id="B9L2P3"/>
<name>B9L2P3_THERP</name>